<sequence>MRDYSPGQRGKQGYRYYTPLHLAILWLAHLLVGPFTGLALVSSYRQLVKEI</sequence>
<accession>A0A455SJU5</accession>
<feature type="transmembrane region" description="Helical" evidence="1">
    <location>
        <begin position="20"/>
        <end position="41"/>
    </location>
</feature>
<name>A0A455SJU5_9CHLR</name>
<evidence type="ECO:0000313" key="2">
    <source>
        <dbReference type="EMBL" id="BBH88733.1"/>
    </source>
</evidence>
<organism evidence="2">
    <name type="scientific">Thermosporothrix sp. COM3</name>
    <dbReference type="NCBI Taxonomy" id="2490863"/>
    <lineage>
        <taxon>Bacteria</taxon>
        <taxon>Bacillati</taxon>
        <taxon>Chloroflexota</taxon>
        <taxon>Ktedonobacteria</taxon>
        <taxon>Ktedonobacterales</taxon>
        <taxon>Thermosporotrichaceae</taxon>
        <taxon>Thermosporothrix</taxon>
    </lineage>
</organism>
<reference evidence="2" key="1">
    <citation type="submission" date="2018-12" db="EMBL/GenBank/DDBJ databases">
        <title>Novel natural products biosynthetic potential of the class Ktedonobacteria.</title>
        <authorList>
            <person name="Zheng Y."/>
            <person name="Saitou A."/>
            <person name="Wang C.M."/>
            <person name="Toyoda A."/>
            <person name="Minakuchi Y."/>
            <person name="Sekiguchi Y."/>
            <person name="Ueda K."/>
            <person name="Takano H."/>
            <person name="Sakai Y."/>
            <person name="Yokota A."/>
            <person name="Yabe S."/>
        </authorList>
    </citation>
    <scope>NUCLEOTIDE SEQUENCE</scope>
    <source>
        <strain evidence="2">COM3</strain>
    </source>
</reference>
<keyword evidence="1" id="KW-1133">Transmembrane helix</keyword>
<keyword evidence="1" id="KW-0472">Membrane</keyword>
<gene>
    <name evidence="2" type="ORF">KTC_34840</name>
</gene>
<keyword evidence="1" id="KW-0812">Transmembrane</keyword>
<evidence type="ECO:0000256" key="1">
    <source>
        <dbReference type="SAM" id="Phobius"/>
    </source>
</evidence>
<dbReference type="AlphaFoldDB" id="A0A455SJU5"/>
<proteinExistence type="predicted"/>
<protein>
    <submittedName>
        <fullName evidence="2">Uncharacterized protein</fullName>
    </submittedName>
</protein>
<dbReference type="EMBL" id="AP019376">
    <property type="protein sequence ID" value="BBH88733.1"/>
    <property type="molecule type" value="Genomic_DNA"/>
</dbReference>